<feature type="region of interest" description="Disordered" evidence="1">
    <location>
        <begin position="1"/>
        <end position="81"/>
    </location>
</feature>
<evidence type="ECO:0000256" key="2">
    <source>
        <dbReference type="SAM" id="Phobius"/>
    </source>
</evidence>
<evidence type="ECO:0000313" key="4">
    <source>
        <dbReference type="Proteomes" id="UP000000954"/>
    </source>
</evidence>
<gene>
    <name evidence="3" type="ordered locus">Ccur_06170</name>
</gene>
<dbReference type="OrthoDB" id="3197290at2"/>
<reference evidence="3 4" key="1">
    <citation type="journal article" date="2009" name="Stand. Genomic Sci.">
        <title>Complete genome sequence of Cryptobacterium curtum type strain (12-3).</title>
        <authorList>
            <person name="Mavrommatis K."/>
            <person name="Pukall R."/>
            <person name="Rohde C."/>
            <person name="Chen F."/>
            <person name="Sims D."/>
            <person name="Brettin T."/>
            <person name="Kuske C."/>
            <person name="Detter J.C."/>
            <person name="Han C."/>
            <person name="Lapidus A."/>
            <person name="Copeland A."/>
            <person name="Glavina Del Rio T."/>
            <person name="Nolan M."/>
            <person name="Lucas S."/>
            <person name="Tice H."/>
            <person name="Cheng J.F."/>
            <person name="Bruce D."/>
            <person name="Goodwin L."/>
            <person name="Pitluck S."/>
            <person name="Ovchinnikova G."/>
            <person name="Pati A."/>
            <person name="Ivanova N."/>
            <person name="Chen A."/>
            <person name="Palaniappan K."/>
            <person name="Chain P."/>
            <person name="D'haeseleer P."/>
            <person name="Goker M."/>
            <person name="Bristow J."/>
            <person name="Eisen J.A."/>
            <person name="Markowitz V."/>
            <person name="Hugenholtz P."/>
            <person name="Rohde M."/>
            <person name="Klenk H.P."/>
            <person name="Kyrpides N.C."/>
        </authorList>
    </citation>
    <scope>NUCLEOTIDE SEQUENCE [LARGE SCALE GENOMIC DNA]</scope>
    <source>
        <strain evidence="4">ATCC 700683 / DSM 15641 / 12-3</strain>
    </source>
</reference>
<dbReference type="KEGG" id="ccu:Ccur_06170"/>
<dbReference type="EMBL" id="CP001682">
    <property type="protein sequence ID" value="ACU94333.1"/>
    <property type="molecule type" value="Genomic_DNA"/>
</dbReference>
<accession>C7MN43</accession>
<sequence>MALHAGDQTNHVAGAHTADTADEHTVPSAEQSVDTTDASEIANDTDSTPKDDSAIADAPESGRHASCDTGTPVAPTGASIVYPDASGLTRRREIGPDSRIIIGALAASALVIGGIAGYQYYDSIVNLPVHEAQAVKEQLARGTSLQIPTLTSFAGLDVEGITSALDAEGISVIDVNAFTSRSGNTIDLIKLPESMGASDAALAYARGVDSLSASDAVRLLMGSWRLTQQNLNTADLRVKYADFTAQTPDAAIDTAIELQGFAADEVSESGVDGKGNTYRSGSTTVDGQVFGWTISACPLSSAFNITGLPDDAQYVGVRVQKQ</sequence>
<protein>
    <recommendedName>
        <fullName evidence="5">Teichoic acid transporter</fullName>
    </recommendedName>
</protein>
<feature type="transmembrane region" description="Helical" evidence="2">
    <location>
        <begin position="100"/>
        <end position="121"/>
    </location>
</feature>
<dbReference type="HOGENOM" id="CLU_074767_0_0_11"/>
<dbReference type="Proteomes" id="UP000000954">
    <property type="component" value="Chromosome"/>
</dbReference>
<keyword evidence="4" id="KW-1185">Reference proteome</keyword>
<evidence type="ECO:0008006" key="5">
    <source>
        <dbReference type="Google" id="ProtNLM"/>
    </source>
</evidence>
<organism evidence="3 4">
    <name type="scientific">Cryptobacterium curtum (strain ATCC 700683 / DSM 15641 / CCUG 43107 / 12-3)</name>
    <dbReference type="NCBI Taxonomy" id="469378"/>
    <lineage>
        <taxon>Bacteria</taxon>
        <taxon>Bacillati</taxon>
        <taxon>Actinomycetota</taxon>
        <taxon>Coriobacteriia</taxon>
        <taxon>Eggerthellales</taxon>
        <taxon>Eggerthellaceae</taxon>
        <taxon>Cryptobacterium</taxon>
    </lineage>
</organism>
<keyword evidence="2" id="KW-0812">Transmembrane</keyword>
<dbReference type="RefSeq" id="WP_012803021.1">
    <property type="nucleotide sequence ID" value="NC_013170.1"/>
</dbReference>
<dbReference type="AlphaFoldDB" id="C7MN43"/>
<proteinExistence type="predicted"/>
<evidence type="ECO:0000313" key="3">
    <source>
        <dbReference type="EMBL" id="ACU94333.1"/>
    </source>
</evidence>
<evidence type="ECO:0000256" key="1">
    <source>
        <dbReference type="SAM" id="MobiDB-lite"/>
    </source>
</evidence>
<feature type="compositionally biased region" description="Polar residues" evidence="1">
    <location>
        <begin position="28"/>
        <end position="46"/>
    </location>
</feature>
<keyword evidence="2" id="KW-1133">Transmembrane helix</keyword>
<name>C7MN43_CRYCD</name>
<keyword evidence="2" id="KW-0472">Membrane</keyword>
<dbReference type="eggNOG" id="ENOG5031TEY">
    <property type="taxonomic scope" value="Bacteria"/>
</dbReference>
<dbReference type="STRING" id="469378.Ccur_06170"/>